<dbReference type="Proteomes" id="UP000281431">
    <property type="component" value="Unassembled WGS sequence"/>
</dbReference>
<dbReference type="OrthoDB" id="188277at2157"/>
<accession>A0A3N6PJC0</accession>
<dbReference type="AlphaFoldDB" id="A0A3N6PJC0"/>
<dbReference type="EMBL" id="REFZ01000014">
    <property type="protein sequence ID" value="RQG98585.1"/>
    <property type="molecule type" value="Genomic_DNA"/>
</dbReference>
<reference evidence="2 3" key="1">
    <citation type="submission" date="2018-10" db="EMBL/GenBank/DDBJ databases">
        <title>Natrarchaeobius chitinivorans gen. nov., sp. nov., and Natrarchaeobius haloalkaliphilus sp. nov., alkaliphilic, chitin-utilizing haloarchaea from hypersaline alkaline lakes.</title>
        <authorList>
            <person name="Sorokin D.Y."/>
            <person name="Elcheninov A.G."/>
            <person name="Kostrikina N.A."/>
            <person name="Bale N.J."/>
            <person name="Sinninghe Damste J.S."/>
            <person name="Khijniak T.V."/>
            <person name="Kublanov I.V."/>
            <person name="Toshchakov S.V."/>
        </authorList>
    </citation>
    <scope>NUCLEOTIDE SEQUENCE [LARGE SCALE GENOMIC DNA]</scope>
    <source>
        <strain evidence="2 3">AArcht7</strain>
    </source>
</reference>
<feature type="compositionally biased region" description="Polar residues" evidence="1">
    <location>
        <begin position="28"/>
        <end position="38"/>
    </location>
</feature>
<evidence type="ECO:0000313" key="2">
    <source>
        <dbReference type="EMBL" id="RQG98585.1"/>
    </source>
</evidence>
<proteinExistence type="predicted"/>
<keyword evidence="3" id="KW-1185">Reference proteome</keyword>
<sequence>MNARQLITIAVVALLMIGGVAALGAASPTDQANDNASNTHHENESDIDGGTADAAEDRAENADGVGPHDGLPAQVPDHVSELHDRIGSFLDGSVDSLGQTLSDLLGGGDSSDTSDRSENGDESGDVESAT</sequence>
<feature type="region of interest" description="Disordered" evidence="1">
    <location>
        <begin position="98"/>
        <end position="130"/>
    </location>
</feature>
<evidence type="ECO:0000313" key="3">
    <source>
        <dbReference type="Proteomes" id="UP000281431"/>
    </source>
</evidence>
<name>A0A3N6PJC0_NATCH</name>
<evidence type="ECO:0000256" key="1">
    <source>
        <dbReference type="SAM" id="MobiDB-lite"/>
    </source>
</evidence>
<feature type="compositionally biased region" description="Acidic residues" evidence="1">
    <location>
        <begin position="120"/>
        <end position="130"/>
    </location>
</feature>
<protein>
    <submittedName>
        <fullName evidence="2">Uncharacterized protein</fullName>
    </submittedName>
</protein>
<gene>
    <name evidence="2" type="ORF">EA472_17440</name>
</gene>
<comment type="caution">
    <text evidence="2">The sequence shown here is derived from an EMBL/GenBank/DDBJ whole genome shotgun (WGS) entry which is preliminary data.</text>
</comment>
<feature type="region of interest" description="Disordered" evidence="1">
    <location>
        <begin position="26"/>
        <end position="86"/>
    </location>
</feature>
<organism evidence="2 3">
    <name type="scientific">Natrarchaeobius chitinivorans</name>
    <dbReference type="NCBI Taxonomy" id="1679083"/>
    <lineage>
        <taxon>Archaea</taxon>
        <taxon>Methanobacteriati</taxon>
        <taxon>Methanobacteriota</taxon>
        <taxon>Stenosarchaea group</taxon>
        <taxon>Halobacteria</taxon>
        <taxon>Halobacteriales</taxon>
        <taxon>Natrialbaceae</taxon>
        <taxon>Natrarchaeobius</taxon>
    </lineage>
</organism>